<keyword evidence="3" id="KW-1185">Reference proteome</keyword>
<dbReference type="Proteomes" id="UP001359886">
    <property type="component" value="Unassembled WGS sequence"/>
</dbReference>
<dbReference type="GO" id="GO:0004622">
    <property type="term" value="F:phosphatidylcholine lysophospholipase activity"/>
    <property type="evidence" value="ECO:0007669"/>
    <property type="project" value="TreeGrafter"/>
</dbReference>
<dbReference type="RefSeq" id="WP_354696857.1">
    <property type="nucleotide sequence ID" value="NZ_JAZHOG010000015.1"/>
</dbReference>
<dbReference type="InterPro" id="IPR036514">
    <property type="entry name" value="SGNH_hydro_sf"/>
</dbReference>
<proteinExistence type="predicted"/>
<dbReference type="InterPro" id="IPR013830">
    <property type="entry name" value="SGNH_hydro"/>
</dbReference>
<dbReference type="PANTHER" id="PTHR30383">
    <property type="entry name" value="THIOESTERASE 1/PROTEASE 1/LYSOPHOSPHOLIPASE L1"/>
    <property type="match status" value="1"/>
</dbReference>
<dbReference type="AlphaFoldDB" id="A0AAW9RKT4"/>
<dbReference type="SUPFAM" id="SSF52266">
    <property type="entry name" value="SGNH hydrolase"/>
    <property type="match status" value="1"/>
</dbReference>
<gene>
    <name evidence="2" type="ORF">V3330_18040</name>
</gene>
<feature type="domain" description="SGNH hydrolase-type esterase" evidence="1">
    <location>
        <begin position="83"/>
        <end position="267"/>
    </location>
</feature>
<keyword evidence="2" id="KW-0378">Hydrolase</keyword>
<name>A0AAW9RKT4_9GAMM</name>
<protein>
    <submittedName>
        <fullName evidence="2">SGNH/GDSL hydrolase family protein</fullName>
    </submittedName>
</protein>
<dbReference type="Gene3D" id="3.40.50.1110">
    <property type="entry name" value="SGNH hydrolase"/>
    <property type="match status" value="1"/>
</dbReference>
<organism evidence="2 3">
    <name type="scientific">Elongatibacter sediminis</name>
    <dbReference type="NCBI Taxonomy" id="3119006"/>
    <lineage>
        <taxon>Bacteria</taxon>
        <taxon>Pseudomonadati</taxon>
        <taxon>Pseudomonadota</taxon>
        <taxon>Gammaproteobacteria</taxon>
        <taxon>Chromatiales</taxon>
        <taxon>Wenzhouxiangellaceae</taxon>
        <taxon>Elongatibacter</taxon>
    </lineage>
</organism>
<sequence length="292" mass="31142">MNQARRNRSGVQSGRAARLLFWTSLPLAAIQGLGVRRRALQLPPPPGIGSGTARPEPGNAVAVVADSEPGDARPRATALRLLVVGDSIAAGIGATAWRGTLASCLAKALAATTGRSVEWAASGRSGDSVADLLLRVTGGVTAAGAEWWEESGAPPDVVLVSIGVNDVTGLTRLRHWSRAITELADRLRRRWPRAVIVFAGLPEMEHFPLPPQPLKYCLGLRARQLDRLLATAVSPRPGMLHVETRVDPENPAFCADGFHPSTEGYAAWAEALAQRLTPLMPSDDTRNRSIRS</sequence>
<reference evidence="2 3" key="1">
    <citation type="submission" date="2024-02" db="EMBL/GenBank/DDBJ databases">
        <title>A novel Wenzhouxiangellaceae bacterium, isolated from coastal sediments.</title>
        <authorList>
            <person name="Du Z.-J."/>
            <person name="Ye Y.-Q."/>
            <person name="Zhang X.-Y."/>
        </authorList>
    </citation>
    <scope>NUCLEOTIDE SEQUENCE [LARGE SCALE GENOMIC DNA]</scope>
    <source>
        <strain evidence="2 3">CH-27</strain>
    </source>
</reference>
<comment type="caution">
    <text evidence="2">The sequence shown here is derived from an EMBL/GenBank/DDBJ whole genome shotgun (WGS) entry which is preliminary data.</text>
</comment>
<evidence type="ECO:0000313" key="3">
    <source>
        <dbReference type="Proteomes" id="UP001359886"/>
    </source>
</evidence>
<dbReference type="EMBL" id="JAZHOG010000015">
    <property type="protein sequence ID" value="MEJ8569533.1"/>
    <property type="molecule type" value="Genomic_DNA"/>
</dbReference>
<evidence type="ECO:0000313" key="2">
    <source>
        <dbReference type="EMBL" id="MEJ8569533.1"/>
    </source>
</evidence>
<dbReference type="CDD" id="cd01836">
    <property type="entry name" value="FeeA_FeeB_like"/>
    <property type="match status" value="1"/>
</dbReference>
<dbReference type="PANTHER" id="PTHR30383:SF5">
    <property type="entry name" value="SGNH HYDROLASE-TYPE ESTERASE DOMAIN-CONTAINING PROTEIN"/>
    <property type="match status" value="1"/>
</dbReference>
<evidence type="ECO:0000259" key="1">
    <source>
        <dbReference type="Pfam" id="PF13472"/>
    </source>
</evidence>
<dbReference type="Pfam" id="PF13472">
    <property type="entry name" value="Lipase_GDSL_2"/>
    <property type="match status" value="1"/>
</dbReference>
<dbReference type="InterPro" id="IPR051532">
    <property type="entry name" value="Ester_Hydrolysis_Enzymes"/>
</dbReference>
<accession>A0AAW9RKT4</accession>